<gene>
    <name evidence="8" type="ORF">BRW65_29260</name>
</gene>
<dbReference type="GO" id="GO:0003700">
    <property type="term" value="F:DNA-binding transcription factor activity"/>
    <property type="evidence" value="ECO:0007669"/>
    <property type="project" value="InterPro"/>
</dbReference>
<protein>
    <recommendedName>
        <fullName evidence="5">HTH-type transcriptional regulator RipA</fullName>
    </recommendedName>
    <alternativeName>
        <fullName evidence="6">Repressor of iron proteins A</fullName>
    </alternativeName>
</protein>
<dbReference type="InterPro" id="IPR018060">
    <property type="entry name" value="HTH_AraC"/>
</dbReference>
<dbReference type="InterPro" id="IPR003313">
    <property type="entry name" value="AraC-bd"/>
</dbReference>
<dbReference type="PROSITE" id="PS00041">
    <property type="entry name" value="HTH_ARAC_FAMILY_1"/>
    <property type="match status" value="1"/>
</dbReference>
<dbReference type="InterPro" id="IPR014710">
    <property type="entry name" value="RmlC-like_jellyroll"/>
</dbReference>
<keyword evidence="1" id="KW-0678">Repressor</keyword>
<proteinExistence type="predicted"/>
<keyword evidence="2" id="KW-0805">Transcription regulation</keyword>
<dbReference type="EMBL" id="MPNT01000055">
    <property type="protein sequence ID" value="OJZ64118.1"/>
    <property type="molecule type" value="Genomic_DNA"/>
</dbReference>
<evidence type="ECO:0000256" key="2">
    <source>
        <dbReference type="ARBA" id="ARBA00023015"/>
    </source>
</evidence>
<evidence type="ECO:0000256" key="5">
    <source>
        <dbReference type="ARBA" id="ARBA00074140"/>
    </source>
</evidence>
<evidence type="ECO:0000256" key="6">
    <source>
        <dbReference type="ARBA" id="ARBA00079449"/>
    </source>
</evidence>
<evidence type="ECO:0000256" key="4">
    <source>
        <dbReference type="ARBA" id="ARBA00023163"/>
    </source>
</evidence>
<dbReference type="SUPFAM" id="SSF51182">
    <property type="entry name" value="RmlC-like cupins"/>
    <property type="match status" value="1"/>
</dbReference>
<evidence type="ECO:0000259" key="7">
    <source>
        <dbReference type="PROSITE" id="PS01124"/>
    </source>
</evidence>
<dbReference type="PANTHER" id="PTHR11019">
    <property type="entry name" value="HTH-TYPE TRANSCRIPTIONAL REGULATOR NIMR"/>
    <property type="match status" value="1"/>
</dbReference>
<accession>A0A1Q4H999</accession>
<evidence type="ECO:0000256" key="1">
    <source>
        <dbReference type="ARBA" id="ARBA00022491"/>
    </source>
</evidence>
<dbReference type="OrthoDB" id="2039152at2"/>
<dbReference type="GO" id="GO:0043565">
    <property type="term" value="F:sequence-specific DNA binding"/>
    <property type="evidence" value="ECO:0007669"/>
    <property type="project" value="InterPro"/>
</dbReference>
<dbReference type="SUPFAM" id="SSF46689">
    <property type="entry name" value="Homeodomain-like"/>
    <property type="match status" value="1"/>
</dbReference>
<dbReference type="AlphaFoldDB" id="A0A1Q4H999"/>
<organism evidence="8 9">
    <name type="scientific">Mycobacterium paraffinicum</name>
    <dbReference type="NCBI Taxonomy" id="53378"/>
    <lineage>
        <taxon>Bacteria</taxon>
        <taxon>Bacillati</taxon>
        <taxon>Actinomycetota</taxon>
        <taxon>Actinomycetes</taxon>
        <taxon>Mycobacteriales</taxon>
        <taxon>Mycobacteriaceae</taxon>
        <taxon>Mycobacterium</taxon>
    </lineage>
</organism>
<dbReference type="STRING" id="53378.BRW65_29260"/>
<dbReference type="InterPro" id="IPR009057">
    <property type="entry name" value="Homeodomain-like_sf"/>
</dbReference>
<evidence type="ECO:0000256" key="3">
    <source>
        <dbReference type="ARBA" id="ARBA00023125"/>
    </source>
</evidence>
<reference evidence="8 9" key="1">
    <citation type="submission" date="2016-11" db="EMBL/GenBank/DDBJ databases">
        <title>Genome sequences of unsequenced Mycobacteria.</title>
        <authorList>
            <person name="Greninger A.L."/>
            <person name="Fang F."/>
            <person name="Jerome K.R."/>
        </authorList>
    </citation>
    <scope>NUCLEOTIDE SEQUENCE [LARGE SCALE GENOMIC DNA]</scope>
    <source>
        <strain evidence="8 9">M11</strain>
    </source>
</reference>
<dbReference type="PROSITE" id="PS01124">
    <property type="entry name" value="HTH_ARAC_FAMILY_2"/>
    <property type="match status" value="1"/>
</dbReference>
<dbReference type="PANTHER" id="PTHR11019:SF199">
    <property type="entry name" value="HTH-TYPE TRANSCRIPTIONAL REGULATOR NIMR"/>
    <property type="match status" value="1"/>
</dbReference>
<dbReference type="Gene3D" id="1.10.10.60">
    <property type="entry name" value="Homeodomain-like"/>
    <property type="match status" value="1"/>
</dbReference>
<dbReference type="Pfam" id="PF02311">
    <property type="entry name" value="AraC_binding"/>
    <property type="match status" value="1"/>
</dbReference>
<sequence>MDPQLLTSHPHLVPREANAAAMRIVMDDFRYPPHRHHKAELVFVASGVFTCEVDRDLWIVPPQCGLWIPSDLEHSAHGEGDIAVYVLFVEPDVLPQLPNSACTVSVSPLLRELIVTASQLPQLYRRGSAEERLIRTTLDQLAAAPVENLRVPMPGDPRLRTIAKALLDNPAERRTIGQWARQVAMSERSLFRLVQSETGMSFGRWRQQFQLMLALQRLSQGAQVHSVASDLGYETDSAFITMFRNALGESPAQFFARRRARVRHSDNSFPMSL</sequence>
<dbReference type="RefSeq" id="WP_073880927.1">
    <property type="nucleotide sequence ID" value="NZ_MPNT01000055.1"/>
</dbReference>
<dbReference type="InterPro" id="IPR018062">
    <property type="entry name" value="HTH_AraC-typ_CS"/>
</dbReference>
<dbReference type="Gene3D" id="2.60.120.10">
    <property type="entry name" value="Jelly Rolls"/>
    <property type="match status" value="1"/>
</dbReference>
<dbReference type="FunFam" id="1.10.10.60:FF:000132">
    <property type="entry name" value="AraC family transcriptional regulator"/>
    <property type="match status" value="1"/>
</dbReference>
<keyword evidence="3" id="KW-0238">DNA-binding</keyword>
<name>A0A1Q4H999_9MYCO</name>
<comment type="caution">
    <text evidence="8">The sequence shown here is derived from an EMBL/GenBank/DDBJ whole genome shotgun (WGS) entry which is preliminary data.</text>
</comment>
<keyword evidence="4" id="KW-0804">Transcription</keyword>
<dbReference type="Pfam" id="PF12833">
    <property type="entry name" value="HTH_18"/>
    <property type="match status" value="1"/>
</dbReference>
<dbReference type="InterPro" id="IPR011051">
    <property type="entry name" value="RmlC_Cupin_sf"/>
</dbReference>
<evidence type="ECO:0000313" key="9">
    <source>
        <dbReference type="Proteomes" id="UP000186438"/>
    </source>
</evidence>
<dbReference type="Proteomes" id="UP000186438">
    <property type="component" value="Unassembled WGS sequence"/>
</dbReference>
<dbReference type="CDD" id="cd06124">
    <property type="entry name" value="cupin_NimR-like_N"/>
    <property type="match status" value="1"/>
</dbReference>
<evidence type="ECO:0000313" key="8">
    <source>
        <dbReference type="EMBL" id="OJZ64118.1"/>
    </source>
</evidence>
<dbReference type="SMART" id="SM00342">
    <property type="entry name" value="HTH_ARAC"/>
    <property type="match status" value="1"/>
</dbReference>
<keyword evidence="9" id="KW-1185">Reference proteome</keyword>
<feature type="domain" description="HTH araC/xylS-type" evidence="7">
    <location>
        <begin position="160"/>
        <end position="257"/>
    </location>
</feature>